<sequence>MVNVKLKMSVFFIVFMLILAGCGGGAATSGESEDQGEATTTEETASGDEAEASADATDAAATGPITIEHNKGETTLDKPAERVVVLEWSFTENLLALGVQPVGNADSEAFPLWVATEEPLGEDVTDVGTRAEPNLETIASLQPDLIISLDSSHDAVYDQLNAIAPTLQFKATGSDLNAYDYSIEVFNKIAKAVGKTEAAETYLAELQQTYDDAKATLEEAGKAGLPYVITQAFTSQNSASLRLFNQDAHIVQTLENIGLENEWVTDEYIDWGFTTSTVEALPAIQDTNLIYIVQDDDNVFETTLKGNSIWEGLNFVKEGRTYQIDGSTWTFGGPTSSKFLVERVVEALTQ</sequence>
<keyword evidence="3" id="KW-0813">Transport</keyword>
<dbReference type="SUPFAM" id="SSF53807">
    <property type="entry name" value="Helical backbone' metal receptor"/>
    <property type="match status" value="1"/>
</dbReference>
<evidence type="ECO:0000256" key="1">
    <source>
        <dbReference type="ARBA" id="ARBA00004193"/>
    </source>
</evidence>
<dbReference type="InterPro" id="IPR051313">
    <property type="entry name" value="Bact_iron-sidero_bind"/>
</dbReference>
<protein>
    <submittedName>
        <fullName evidence="8">Iron complex transport system substrate-binding protein</fullName>
    </submittedName>
</protein>
<dbReference type="Pfam" id="PF01497">
    <property type="entry name" value="Peripla_BP_2"/>
    <property type="match status" value="1"/>
</dbReference>
<dbReference type="InterPro" id="IPR002491">
    <property type="entry name" value="ABC_transptr_periplasmic_BD"/>
</dbReference>
<dbReference type="GO" id="GO:0005886">
    <property type="term" value="C:plasma membrane"/>
    <property type="evidence" value="ECO:0007669"/>
    <property type="project" value="UniProtKB-SubCell"/>
</dbReference>
<keyword evidence="4 6" id="KW-0732">Signal</keyword>
<evidence type="ECO:0000313" key="9">
    <source>
        <dbReference type="Proteomes" id="UP000295632"/>
    </source>
</evidence>
<comment type="subcellular location">
    <subcellularLocation>
        <location evidence="1">Cell membrane</location>
        <topology evidence="1">Lipid-anchor</topology>
    </subcellularLocation>
</comment>
<accession>A0A4R6TTW1</accession>
<dbReference type="PANTHER" id="PTHR30532:SF29">
    <property type="entry name" value="FE(3+) DICITRATE-BINDING PERIPLASMIC PROTEIN"/>
    <property type="match status" value="1"/>
</dbReference>
<keyword evidence="9" id="KW-1185">Reference proteome</keyword>
<dbReference type="GO" id="GO:1901678">
    <property type="term" value="P:iron coordination entity transport"/>
    <property type="evidence" value="ECO:0007669"/>
    <property type="project" value="UniProtKB-ARBA"/>
</dbReference>
<organism evidence="8 9">
    <name type="scientific">Aureibacillus halotolerans</name>
    <dbReference type="NCBI Taxonomy" id="1508390"/>
    <lineage>
        <taxon>Bacteria</taxon>
        <taxon>Bacillati</taxon>
        <taxon>Bacillota</taxon>
        <taxon>Bacilli</taxon>
        <taxon>Bacillales</taxon>
        <taxon>Bacillaceae</taxon>
        <taxon>Aureibacillus</taxon>
    </lineage>
</organism>
<comment type="similarity">
    <text evidence="2">Belongs to the bacterial solute-binding protein 8 family.</text>
</comment>
<dbReference type="PROSITE" id="PS50983">
    <property type="entry name" value="FE_B12_PBP"/>
    <property type="match status" value="1"/>
</dbReference>
<evidence type="ECO:0000259" key="7">
    <source>
        <dbReference type="PROSITE" id="PS50983"/>
    </source>
</evidence>
<evidence type="ECO:0000256" key="5">
    <source>
        <dbReference type="SAM" id="MobiDB-lite"/>
    </source>
</evidence>
<dbReference type="AlphaFoldDB" id="A0A4R6TTW1"/>
<comment type="caution">
    <text evidence="8">The sequence shown here is derived from an EMBL/GenBank/DDBJ whole genome shotgun (WGS) entry which is preliminary data.</text>
</comment>
<evidence type="ECO:0000313" key="8">
    <source>
        <dbReference type="EMBL" id="TDQ37138.1"/>
    </source>
</evidence>
<dbReference type="EMBL" id="SNYJ01000014">
    <property type="protein sequence ID" value="TDQ37138.1"/>
    <property type="molecule type" value="Genomic_DNA"/>
</dbReference>
<feature type="chain" id="PRO_5020430532" evidence="6">
    <location>
        <begin position="27"/>
        <end position="350"/>
    </location>
</feature>
<proteinExistence type="inferred from homology"/>
<evidence type="ECO:0000256" key="2">
    <source>
        <dbReference type="ARBA" id="ARBA00008814"/>
    </source>
</evidence>
<feature type="region of interest" description="Disordered" evidence="5">
    <location>
        <begin position="26"/>
        <end position="61"/>
    </location>
</feature>
<evidence type="ECO:0000256" key="6">
    <source>
        <dbReference type="SAM" id="SignalP"/>
    </source>
</evidence>
<gene>
    <name evidence="8" type="ORF">EV213_11417</name>
</gene>
<dbReference type="PROSITE" id="PS51257">
    <property type="entry name" value="PROKAR_LIPOPROTEIN"/>
    <property type="match status" value="1"/>
</dbReference>
<feature type="domain" description="Fe/B12 periplasmic-binding" evidence="7">
    <location>
        <begin position="82"/>
        <end position="350"/>
    </location>
</feature>
<feature type="signal peptide" evidence="6">
    <location>
        <begin position="1"/>
        <end position="26"/>
    </location>
</feature>
<reference evidence="8 9" key="1">
    <citation type="submission" date="2019-03" db="EMBL/GenBank/DDBJ databases">
        <title>Genomic Encyclopedia of Type Strains, Phase IV (KMG-IV): sequencing the most valuable type-strain genomes for metagenomic binning, comparative biology and taxonomic classification.</title>
        <authorList>
            <person name="Goeker M."/>
        </authorList>
    </citation>
    <scope>NUCLEOTIDE SEQUENCE [LARGE SCALE GENOMIC DNA]</scope>
    <source>
        <strain evidence="8 9">DSM 28697</strain>
    </source>
</reference>
<dbReference type="PANTHER" id="PTHR30532">
    <property type="entry name" value="IRON III DICITRATE-BINDING PERIPLASMIC PROTEIN"/>
    <property type="match status" value="1"/>
</dbReference>
<evidence type="ECO:0000256" key="4">
    <source>
        <dbReference type="ARBA" id="ARBA00022729"/>
    </source>
</evidence>
<dbReference type="Proteomes" id="UP000295632">
    <property type="component" value="Unassembled WGS sequence"/>
</dbReference>
<evidence type="ECO:0000256" key="3">
    <source>
        <dbReference type="ARBA" id="ARBA00022448"/>
    </source>
</evidence>
<name>A0A4R6TTW1_9BACI</name>
<dbReference type="GO" id="GO:0030288">
    <property type="term" value="C:outer membrane-bounded periplasmic space"/>
    <property type="evidence" value="ECO:0007669"/>
    <property type="project" value="TreeGrafter"/>
</dbReference>
<dbReference type="Gene3D" id="3.40.50.1980">
    <property type="entry name" value="Nitrogenase molybdenum iron protein domain"/>
    <property type="match status" value="2"/>
</dbReference>
<dbReference type="CDD" id="cd01146">
    <property type="entry name" value="FhuD"/>
    <property type="match status" value="1"/>
</dbReference>